<gene>
    <name evidence="2" type="ORF">GOM49_13855</name>
</gene>
<proteinExistence type="predicted"/>
<feature type="transmembrane region" description="Helical" evidence="1">
    <location>
        <begin position="412"/>
        <end position="434"/>
    </location>
</feature>
<feature type="transmembrane region" description="Helical" evidence="1">
    <location>
        <begin position="31"/>
        <end position="49"/>
    </location>
</feature>
<feature type="transmembrane region" description="Helical" evidence="1">
    <location>
        <begin position="244"/>
        <end position="264"/>
    </location>
</feature>
<feature type="transmembrane region" description="Helical" evidence="1">
    <location>
        <begin position="302"/>
        <end position="325"/>
    </location>
</feature>
<evidence type="ECO:0000256" key="1">
    <source>
        <dbReference type="SAM" id="Phobius"/>
    </source>
</evidence>
<evidence type="ECO:0008006" key="4">
    <source>
        <dbReference type="Google" id="ProtNLM"/>
    </source>
</evidence>
<keyword evidence="1" id="KW-0812">Transmembrane</keyword>
<evidence type="ECO:0000313" key="3">
    <source>
        <dbReference type="Proteomes" id="UP000422764"/>
    </source>
</evidence>
<name>A0A6I6EQU7_9CLOT</name>
<dbReference type="Proteomes" id="UP000422764">
    <property type="component" value="Chromosome"/>
</dbReference>
<accession>A0A6I6EQU7</accession>
<protein>
    <recommendedName>
        <fullName evidence="4">Transporter</fullName>
    </recommendedName>
</protein>
<feature type="transmembrane region" description="Helical" evidence="1">
    <location>
        <begin position="185"/>
        <end position="208"/>
    </location>
</feature>
<feature type="transmembrane region" description="Helical" evidence="1">
    <location>
        <begin position="102"/>
        <end position="122"/>
    </location>
</feature>
<dbReference type="AlphaFoldDB" id="A0A6I6EQU7"/>
<reference evidence="2 3" key="1">
    <citation type="submission" date="2019-12" db="EMBL/GenBank/DDBJ databases">
        <title>Genome sequenceing of Clostridium bovifaecis.</title>
        <authorList>
            <person name="Yao Y."/>
        </authorList>
    </citation>
    <scope>NUCLEOTIDE SEQUENCE [LARGE SCALE GENOMIC DNA]</scope>
    <source>
        <strain evidence="2 3">BXX</strain>
    </source>
</reference>
<keyword evidence="3" id="KW-1185">Reference proteome</keyword>
<feature type="transmembrane region" description="Helical" evidence="1">
    <location>
        <begin position="270"/>
        <end position="290"/>
    </location>
</feature>
<organism evidence="2 3">
    <name type="scientific">Clostridium bovifaecis</name>
    <dbReference type="NCBI Taxonomy" id="2184719"/>
    <lineage>
        <taxon>Bacteria</taxon>
        <taxon>Bacillati</taxon>
        <taxon>Bacillota</taxon>
        <taxon>Clostridia</taxon>
        <taxon>Eubacteriales</taxon>
        <taxon>Clostridiaceae</taxon>
        <taxon>Clostridium</taxon>
    </lineage>
</organism>
<keyword evidence="1" id="KW-1133">Transmembrane helix</keyword>
<feature type="transmembrane region" description="Helical" evidence="1">
    <location>
        <begin position="446"/>
        <end position="463"/>
    </location>
</feature>
<feature type="transmembrane region" description="Helical" evidence="1">
    <location>
        <begin position="69"/>
        <end position="90"/>
    </location>
</feature>
<evidence type="ECO:0000313" key="2">
    <source>
        <dbReference type="EMBL" id="QGU96029.1"/>
    </source>
</evidence>
<feature type="transmembrane region" description="Helical" evidence="1">
    <location>
        <begin position="6"/>
        <end position="24"/>
    </location>
</feature>
<sequence length="464" mass="49024">MIIELTALHYVYLLFIVAIIVAMIMKKDITLICIIGILAIGLIGTDSVYKSVMGVFNSFIYATKELMPTILIISVITAMSNVLAISGINGEIVSPFKAVIKSYWIAYWVIGLVMMILSWFFWPSPAVALIGALFLPIAKKAGLPAIGVAIAMNLFGHGIALSSDYVIQAAPKLTADAAGIEVSKVVAASVPLTITMAVVTTTVAFYMLRKDIKSGNMPIEYEVENDEIEKEGPHLITSKVLRKLLALTIFMLFAIDIGTMYIYKLQGGDATALIGGTAIFILSIVSIMSYKKEALENITNNLVKGLQFGFKIFGIVIPVAAFFYLGDSAFSDIFGNILPSGSNGIVNDLGVALSNLVPLNSIIASITLTIVGAITGLDGSGFSGISLVGSIARLFSTAIGDGVETLTALGQLAGIWVGGGTIVPWALIPVAAICGVDAFELAKRNLKPVAIGLAVTTVVAMFLI</sequence>
<keyword evidence="1" id="KW-0472">Membrane</keyword>
<dbReference type="EMBL" id="CP046522">
    <property type="protein sequence ID" value="QGU96029.1"/>
    <property type="molecule type" value="Genomic_DNA"/>
</dbReference>
<feature type="transmembrane region" description="Helical" evidence="1">
    <location>
        <begin position="381"/>
        <end position="400"/>
    </location>
</feature>